<feature type="transmembrane region" description="Helical" evidence="8">
    <location>
        <begin position="218"/>
        <end position="237"/>
    </location>
</feature>
<evidence type="ECO:0000256" key="8">
    <source>
        <dbReference type="SAM" id="Phobius"/>
    </source>
</evidence>
<feature type="transmembrane region" description="Helical" evidence="8">
    <location>
        <begin position="15"/>
        <end position="36"/>
    </location>
</feature>
<evidence type="ECO:0000313" key="9">
    <source>
        <dbReference type="EMBL" id="MDG5752943.1"/>
    </source>
</evidence>
<dbReference type="Proteomes" id="UP001218246">
    <property type="component" value="Unassembled WGS sequence"/>
</dbReference>
<dbReference type="PANTHER" id="PTHR34979:SF1">
    <property type="entry name" value="INNER MEMBRANE PROTEIN YGAZ"/>
    <property type="match status" value="1"/>
</dbReference>
<keyword evidence="3" id="KW-0813">Transport</keyword>
<comment type="similarity">
    <text evidence="2">Belongs to the AzlC family.</text>
</comment>
<evidence type="ECO:0000256" key="7">
    <source>
        <dbReference type="ARBA" id="ARBA00023136"/>
    </source>
</evidence>
<feature type="transmembrane region" description="Helical" evidence="8">
    <location>
        <begin position="137"/>
        <end position="165"/>
    </location>
</feature>
<protein>
    <submittedName>
        <fullName evidence="9">AzlC family ABC transporter permease</fullName>
    </submittedName>
</protein>
<sequence length="247" mass="26938">MLSEKAVYKLTRKDMFIAGMKACIPTIFGYLSIGFAAGVIEKASGFSLLEIILLSILVYAGSAQFIAAGMFAVGAPAIAIIITVFFVNIRHLLMSAALAPYFRHVSWLHNTATGLLLTDETFGVATTYLEKQKQGDYYWILGLNIVAYLNWIIANILGALFGSWIHDPEKFGMDFALTAMFIGLFVLQITSRKIKTDYVVALVAIVITWFVGQWSENVAVILAVIGAATVGVGIEQWKSDGKSSSSF</sequence>
<evidence type="ECO:0000256" key="2">
    <source>
        <dbReference type="ARBA" id="ARBA00010735"/>
    </source>
</evidence>
<gene>
    <name evidence="9" type="ORF">P6P90_02870</name>
</gene>
<keyword evidence="6 8" id="KW-1133">Transmembrane helix</keyword>
<accession>A0ABT6H2C4</accession>
<organism evidence="9 10">
    <name type="scientific">Ectobacillus antri</name>
    <dbReference type="NCBI Taxonomy" id="2486280"/>
    <lineage>
        <taxon>Bacteria</taxon>
        <taxon>Bacillati</taxon>
        <taxon>Bacillota</taxon>
        <taxon>Bacilli</taxon>
        <taxon>Bacillales</taxon>
        <taxon>Bacillaceae</taxon>
        <taxon>Ectobacillus</taxon>
    </lineage>
</organism>
<keyword evidence="7 8" id="KW-0472">Membrane</keyword>
<feature type="transmembrane region" description="Helical" evidence="8">
    <location>
        <begin position="196"/>
        <end position="212"/>
    </location>
</feature>
<comment type="subcellular location">
    <subcellularLocation>
        <location evidence="1">Cell membrane</location>
        <topology evidence="1">Multi-pass membrane protein</topology>
    </subcellularLocation>
</comment>
<dbReference type="PANTHER" id="PTHR34979">
    <property type="entry name" value="INNER MEMBRANE PROTEIN YGAZ"/>
    <property type="match status" value="1"/>
</dbReference>
<evidence type="ECO:0000256" key="4">
    <source>
        <dbReference type="ARBA" id="ARBA00022475"/>
    </source>
</evidence>
<feature type="transmembrane region" description="Helical" evidence="8">
    <location>
        <begin position="43"/>
        <end position="60"/>
    </location>
</feature>
<keyword evidence="10" id="KW-1185">Reference proteome</keyword>
<keyword evidence="5 8" id="KW-0812">Transmembrane</keyword>
<feature type="transmembrane region" description="Helical" evidence="8">
    <location>
        <begin position="66"/>
        <end position="87"/>
    </location>
</feature>
<proteinExistence type="inferred from homology"/>
<keyword evidence="4" id="KW-1003">Cell membrane</keyword>
<feature type="transmembrane region" description="Helical" evidence="8">
    <location>
        <begin position="171"/>
        <end position="189"/>
    </location>
</feature>
<dbReference type="InterPro" id="IPR011606">
    <property type="entry name" value="Brnchd-chn_aa_trnsp_permease"/>
</dbReference>
<evidence type="ECO:0000256" key="1">
    <source>
        <dbReference type="ARBA" id="ARBA00004651"/>
    </source>
</evidence>
<dbReference type="Pfam" id="PF03591">
    <property type="entry name" value="AzlC"/>
    <property type="match status" value="1"/>
</dbReference>
<evidence type="ECO:0000256" key="3">
    <source>
        <dbReference type="ARBA" id="ARBA00022448"/>
    </source>
</evidence>
<dbReference type="EMBL" id="JARULN010000001">
    <property type="protein sequence ID" value="MDG5752943.1"/>
    <property type="molecule type" value="Genomic_DNA"/>
</dbReference>
<dbReference type="RefSeq" id="WP_278017951.1">
    <property type="nucleotide sequence ID" value="NZ_JARRRY010000001.1"/>
</dbReference>
<name>A0ABT6H2C4_9BACI</name>
<comment type="caution">
    <text evidence="9">The sequence shown here is derived from an EMBL/GenBank/DDBJ whole genome shotgun (WGS) entry which is preliminary data.</text>
</comment>
<evidence type="ECO:0000256" key="6">
    <source>
        <dbReference type="ARBA" id="ARBA00022989"/>
    </source>
</evidence>
<evidence type="ECO:0000256" key="5">
    <source>
        <dbReference type="ARBA" id="ARBA00022692"/>
    </source>
</evidence>
<reference evidence="9 10" key="1">
    <citation type="submission" date="2023-04" db="EMBL/GenBank/DDBJ databases">
        <title>Ectobacillus antri isolated from activated sludge.</title>
        <authorList>
            <person name="Yan P."/>
            <person name="Liu X."/>
        </authorList>
    </citation>
    <scope>NUCLEOTIDE SEQUENCE [LARGE SCALE GENOMIC DNA]</scope>
    <source>
        <strain evidence="9 10">C18H</strain>
    </source>
</reference>
<evidence type="ECO:0000313" key="10">
    <source>
        <dbReference type="Proteomes" id="UP001218246"/>
    </source>
</evidence>